<gene>
    <name evidence="2" type="ORF">QO011_002731</name>
</gene>
<dbReference type="RefSeq" id="WP_307272679.1">
    <property type="nucleotide sequence ID" value="NZ_JAUSVX010000004.1"/>
</dbReference>
<name>A0ABU0J640_9HYPH</name>
<evidence type="ECO:0000313" key="2">
    <source>
        <dbReference type="EMBL" id="MDQ0469715.1"/>
    </source>
</evidence>
<protein>
    <submittedName>
        <fullName evidence="2">Uncharacterized protein</fullName>
    </submittedName>
</protein>
<evidence type="ECO:0000256" key="1">
    <source>
        <dbReference type="SAM" id="MobiDB-lite"/>
    </source>
</evidence>
<dbReference type="EMBL" id="JAUSVX010000004">
    <property type="protein sequence ID" value="MDQ0469715.1"/>
    <property type="molecule type" value="Genomic_DNA"/>
</dbReference>
<dbReference type="Proteomes" id="UP001242480">
    <property type="component" value="Unassembled WGS sequence"/>
</dbReference>
<feature type="region of interest" description="Disordered" evidence="1">
    <location>
        <begin position="44"/>
        <end position="68"/>
    </location>
</feature>
<comment type="caution">
    <text evidence="2">The sequence shown here is derived from an EMBL/GenBank/DDBJ whole genome shotgun (WGS) entry which is preliminary data.</text>
</comment>
<reference evidence="2 3" key="1">
    <citation type="submission" date="2023-07" db="EMBL/GenBank/DDBJ databases">
        <title>Genomic Encyclopedia of Type Strains, Phase IV (KMG-IV): sequencing the most valuable type-strain genomes for metagenomic binning, comparative biology and taxonomic classification.</title>
        <authorList>
            <person name="Goeker M."/>
        </authorList>
    </citation>
    <scope>NUCLEOTIDE SEQUENCE [LARGE SCALE GENOMIC DNA]</scope>
    <source>
        <strain evidence="2 3">DSM 19619</strain>
    </source>
</reference>
<accession>A0ABU0J640</accession>
<evidence type="ECO:0000313" key="3">
    <source>
        <dbReference type="Proteomes" id="UP001242480"/>
    </source>
</evidence>
<proteinExistence type="predicted"/>
<organism evidence="2 3">
    <name type="scientific">Labrys wisconsinensis</name>
    <dbReference type="NCBI Taxonomy" id="425677"/>
    <lineage>
        <taxon>Bacteria</taxon>
        <taxon>Pseudomonadati</taxon>
        <taxon>Pseudomonadota</taxon>
        <taxon>Alphaproteobacteria</taxon>
        <taxon>Hyphomicrobiales</taxon>
        <taxon>Xanthobacteraceae</taxon>
        <taxon>Labrys</taxon>
    </lineage>
</organism>
<sequence length="68" mass="7305">MGAIVQFPQSTPRQTRLIDAGPERSGAILFFTGVRIERHADTAAIEADATGTRPAQSGTPSGRRRRKA</sequence>
<keyword evidence="3" id="KW-1185">Reference proteome</keyword>